<dbReference type="Proteomes" id="UP000286415">
    <property type="component" value="Unassembled WGS sequence"/>
</dbReference>
<proteinExistence type="predicted"/>
<accession>A0A419PCG1</accession>
<dbReference type="EMBL" id="NIRI02000077">
    <property type="protein sequence ID" value="KAG5440943.1"/>
    <property type="molecule type" value="Genomic_DNA"/>
</dbReference>
<keyword evidence="2" id="KW-1185">Reference proteome</keyword>
<evidence type="ECO:0000313" key="2">
    <source>
        <dbReference type="Proteomes" id="UP000286415"/>
    </source>
</evidence>
<dbReference type="AlphaFoldDB" id="A0A419PCG1"/>
<evidence type="ECO:0000313" key="1">
    <source>
        <dbReference type="EMBL" id="KAG5440943.1"/>
    </source>
</evidence>
<reference evidence="1 2" key="1">
    <citation type="journal article" date="2018" name="Biotechnol. Adv.">
        <title>Improved genomic resources and new bioinformatic workflow for the carcinogenic parasite Clonorchis sinensis: Biotechnological implications.</title>
        <authorList>
            <person name="Wang D."/>
            <person name="Korhonen P.K."/>
            <person name="Gasser R.B."/>
            <person name="Young N.D."/>
        </authorList>
    </citation>
    <scope>NUCLEOTIDE SEQUENCE [LARGE SCALE GENOMIC DNA]</scope>
    <source>
        <strain evidence="1">Cs-k2</strain>
    </source>
</reference>
<sequence length="193" mass="21202">MVRTRPLPLDFPCLGLGNLVVSQLSCLLLVAWQLGTEKVLQLNDCDGLCSAILAHFAELRPSSQKSIAKLMSRAHKLEVAQWLRLELNGRSVCVSYAILASQFFLSRFGQPASISALVLLSGGLSARHRQGGVTADLSHYLIGDIAQWLECEFTDRKVRILLLLLEFPCLGLGNLAVSQSSCFLLVTVRHRNS</sequence>
<reference evidence="1 2" key="2">
    <citation type="journal article" date="2021" name="Genomics">
        <title>High-quality reference genome for Clonorchis sinensis.</title>
        <authorList>
            <person name="Young N.D."/>
            <person name="Stroehlein A.J."/>
            <person name="Kinkar L."/>
            <person name="Wang T."/>
            <person name="Sohn W.M."/>
            <person name="Chang B.C.H."/>
            <person name="Kaur P."/>
            <person name="Weisz D."/>
            <person name="Dudchenko O."/>
            <person name="Aiden E.L."/>
            <person name="Korhonen P.K."/>
            <person name="Gasser R.B."/>
        </authorList>
    </citation>
    <scope>NUCLEOTIDE SEQUENCE [LARGE SCALE GENOMIC DNA]</scope>
    <source>
        <strain evidence="1">Cs-k2</strain>
    </source>
</reference>
<comment type="caution">
    <text evidence="1">The sequence shown here is derived from an EMBL/GenBank/DDBJ whole genome shotgun (WGS) entry which is preliminary data.</text>
</comment>
<name>A0A419PCG1_CLOSI</name>
<dbReference type="InParanoid" id="A0A419PCG1"/>
<organism evidence="1 2">
    <name type="scientific">Clonorchis sinensis</name>
    <name type="common">Chinese liver fluke</name>
    <dbReference type="NCBI Taxonomy" id="79923"/>
    <lineage>
        <taxon>Eukaryota</taxon>
        <taxon>Metazoa</taxon>
        <taxon>Spiralia</taxon>
        <taxon>Lophotrochozoa</taxon>
        <taxon>Platyhelminthes</taxon>
        <taxon>Trematoda</taxon>
        <taxon>Digenea</taxon>
        <taxon>Opisthorchiida</taxon>
        <taxon>Opisthorchiata</taxon>
        <taxon>Opisthorchiidae</taxon>
        <taxon>Clonorchis</taxon>
    </lineage>
</organism>
<gene>
    <name evidence="1" type="ORF">CSKR_114471</name>
</gene>
<protein>
    <submittedName>
        <fullName evidence="1">Uncharacterized protein</fullName>
    </submittedName>
</protein>